<dbReference type="InterPro" id="IPR019322">
    <property type="entry name" value="TIMM29"/>
</dbReference>
<dbReference type="PANTHER" id="PTHR21435">
    <property type="entry name" value="MITOCHONDRIAL IMPORT INNER MEMBRANE TRANSLOCASE SUBUNIT TIM29"/>
    <property type="match status" value="1"/>
</dbReference>
<keyword evidence="2" id="KW-1185">Reference proteome</keyword>
<dbReference type="Pfam" id="PF10171">
    <property type="entry name" value="Tim29"/>
    <property type="match status" value="1"/>
</dbReference>
<reference evidence="1" key="1">
    <citation type="submission" date="2020-04" db="EMBL/GenBank/DDBJ databases">
        <authorList>
            <person name="Alioto T."/>
            <person name="Alioto T."/>
            <person name="Gomez Garrido J."/>
        </authorList>
    </citation>
    <scope>NUCLEOTIDE SEQUENCE</scope>
    <source>
        <strain evidence="1">A484AB</strain>
    </source>
</reference>
<dbReference type="GO" id="GO:0045039">
    <property type="term" value="P:protein insertion into mitochondrial inner membrane"/>
    <property type="evidence" value="ECO:0007669"/>
    <property type="project" value="TreeGrafter"/>
</dbReference>
<sequence>MVASGARNVLKSFGQINRALLPQMQTIRDSKLGKPFYLIYVDYKNVLFDFCKFVYKKPAKAVRNFSVIGALVGIWYTNPETDSYTTQLMENANTLLLLSNKVRNAKCNETVQRLVKLNSENRLLVHNLGFFSLVRQKEHNDVTCVYEARCYYLKERWLYLYKDVVDIGFLGKWHFLEKAMVDYDINDAELSWLPVN</sequence>
<dbReference type="EMBL" id="CACRXK020010122">
    <property type="protein sequence ID" value="CAB4018687.1"/>
    <property type="molecule type" value="Genomic_DNA"/>
</dbReference>
<dbReference type="GO" id="GO:0042721">
    <property type="term" value="C:TIM22 mitochondrial import inner membrane insertion complex"/>
    <property type="evidence" value="ECO:0007669"/>
    <property type="project" value="InterPro"/>
</dbReference>
<dbReference type="Proteomes" id="UP001152795">
    <property type="component" value="Unassembled WGS sequence"/>
</dbReference>
<name>A0A7D9IXQ1_PARCT</name>
<evidence type="ECO:0000313" key="1">
    <source>
        <dbReference type="EMBL" id="CAB4018687.1"/>
    </source>
</evidence>
<gene>
    <name evidence="1" type="ORF">PACLA_8A043977</name>
</gene>
<accession>A0A7D9IXQ1</accession>
<organism evidence="1 2">
    <name type="scientific">Paramuricea clavata</name>
    <name type="common">Red gorgonian</name>
    <name type="synonym">Violescent sea-whip</name>
    <dbReference type="NCBI Taxonomy" id="317549"/>
    <lineage>
        <taxon>Eukaryota</taxon>
        <taxon>Metazoa</taxon>
        <taxon>Cnidaria</taxon>
        <taxon>Anthozoa</taxon>
        <taxon>Octocorallia</taxon>
        <taxon>Malacalcyonacea</taxon>
        <taxon>Plexauridae</taxon>
        <taxon>Paramuricea</taxon>
    </lineage>
</organism>
<proteinExistence type="predicted"/>
<dbReference type="AlphaFoldDB" id="A0A7D9IXQ1"/>
<evidence type="ECO:0000313" key="2">
    <source>
        <dbReference type="Proteomes" id="UP001152795"/>
    </source>
</evidence>
<protein>
    <submittedName>
        <fullName evidence="1">Uncharacterized protein</fullName>
    </submittedName>
</protein>
<comment type="caution">
    <text evidence="1">The sequence shown here is derived from an EMBL/GenBank/DDBJ whole genome shotgun (WGS) entry which is preliminary data.</text>
</comment>
<dbReference type="PANTHER" id="PTHR21435:SF1">
    <property type="entry name" value="MITOCHONDRIAL IMPORT INNER MEMBRANE TRANSLOCASE SUBUNIT TIM29"/>
    <property type="match status" value="1"/>
</dbReference>
<dbReference type="OrthoDB" id="5970620at2759"/>